<dbReference type="AlphaFoldDB" id="A0AAD8N5K1"/>
<gene>
    <name evidence="1" type="ORF">POM88_005446</name>
</gene>
<evidence type="ECO:0000313" key="2">
    <source>
        <dbReference type="Proteomes" id="UP001237642"/>
    </source>
</evidence>
<reference evidence="1" key="2">
    <citation type="submission" date="2023-05" db="EMBL/GenBank/DDBJ databases">
        <authorList>
            <person name="Schelkunov M.I."/>
        </authorList>
    </citation>
    <scope>NUCLEOTIDE SEQUENCE</scope>
    <source>
        <strain evidence="1">Hsosn_3</strain>
        <tissue evidence="1">Leaf</tissue>
    </source>
</reference>
<name>A0AAD8N5K1_9APIA</name>
<reference evidence="1" key="1">
    <citation type="submission" date="2023-02" db="EMBL/GenBank/DDBJ databases">
        <title>Genome of toxic invasive species Heracleum sosnowskyi carries increased number of genes despite the absence of recent whole-genome duplications.</title>
        <authorList>
            <person name="Schelkunov M."/>
            <person name="Shtratnikova V."/>
            <person name="Makarenko M."/>
            <person name="Klepikova A."/>
            <person name="Omelchenko D."/>
            <person name="Novikova G."/>
            <person name="Obukhova E."/>
            <person name="Bogdanov V."/>
            <person name="Penin A."/>
            <person name="Logacheva M."/>
        </authorList>
    </citation>
    <scope>NUCLEOTIDE SEQUENCE</scope>
    <source>
        <strain evidence="1">Hsosn_3</strain>
        <tissue evidence="1">Leaf</tissue>
    </source>
</reference>
<evidence type="ECO:0000313" key="1">
    <source>
        <dbReference type="EMBL" id="KAK1395583.1"/>
    </source>
</evidence>
<comment type="caution">
    <text evidence="1">The sequence shown here is derived from an EMBL/GenBank/DDBJ whole genome shotgun (WGS) entry which is preliminary data.</text>
</comment>
<protein>
    <submittedName>
        <fullName evidence="1">Uncharacterized protein</fullName>
    </submittedName>
</protein>
<proteinExistence type="predicted"/>
<sequence length="103" mass="11914">MRKYVVPPKEKCIWCGKLFYVLMRLDQKKFVVRNMLLELISSRKKGSARMLELMLQSVDGEKKESLKKGKRFNKDKTFEAGSSTNDSEGAEKDHVKEIVICTL</sequence>
<keyword evidence="2" id="KW-1185">Reference proteome</keyword>
<dbReference type="EMBL" id="JAUIZM010000002">
    <property type="protein sequence ID" value="KAK1395583.1"/>
    <property type="molecule type" value="Genomic_DNA"/>
</dbReference>
<dbReference type="Proteomes" id="UP001237642">
    <property type="component" value="Unassembled WGS sequence"/>
</dbReference>
<accession>A0AAD8N5K1</accession>
<organism evidence="1 2">
    <name type="scientific">Heracleum sosnowskyi</name>
    <dbReference type="NCBI Taxonomy" id="360622"/>
    <lineage>
        <taxon>Eukaryota</taxon>
        <taxon>Viridiplantae</taxon>
        <taxon>Streptophyta</taxon>
        <taxon>Embryophyta</taxon>
        <taxon>Tracheophyta</taxon>
        <taxon>Spermatophyta</taxon>
        <taxon>Magnoliopsida</taxon>
        <taxon>eudicotyledons</taxon>
        <taxon>Gunneridae</taxon>
        <taxon>Pentapetalae</taxon>
        <taxon>asterids</taxon>
        <taxon>campanulids</taxon>
        <taxon>Apiales</taxon>
        <taxon>Apiaceae</taxon>
        <taxon>Apioideae</taxon>
        <taxon>apioid superclade</taxon>
        <taxon>Tordylieae</taxon>
        <taxon>Tordyliinae</taxon>
        <taxon>Heracleum</taxon>
    </lineage>
</organism>